<reference evidence="3 4" key="1">
    <citation type="submission" date="2020-08" db="EMBL/GenBank/DDBJ databases">
        <title>Aphidius gifuensis genome sequencing and assembly.</title>
        <authorList>
            <person name="Du Z."/>
        </authorList>
    </citation>
    <scope>NUCLEOTIDE SEQUENCE [LARGE SCALE GENOMIC DNA]</scope>
    <source>
        <strain evidence="3">YNYX2018</strain>
        <tissue evidence="3">Adults</tissue>
    </source>
</reference>
<comment type="caution">
    <text evidence="3">The sequence shown here is derived from an EMBL/GenBank/DDBJ whole genome shotgun (WGS) entry which is preliminary data.</text>
</comment>
<proteinExistence type="predicted"/>
<feature type="transmembrane region" description="Helical" evidence="1">
    <location>
        <begin position="773"/>
        <end position="793"/>
    </location>
</feature>
<organism evidence="3 4">
    <name type="scientific">Aphidius gifuensis</name>
    <name type="common">Parasitoid wasp</name>
    <dbReference type="NCBI Taxonomy" id="684658"/>
    <lineage>
        <taxon>Eukaryota</taxon>
        <taxon>Metazoa</taxon>
        <taxon>Ecdysozoa</taxon>
        <taxon>Arthropoda</taxon>
        <taxon>Hexapoda</taxon>
        <taxon>Insecta</taxon>
        <taxon>Pterygota</taxon>
        <taxon>Neoptera</taxon>
        <taxon>Endopterygota</taxon>
        <taxon>Hymenoptera</taxon>
        <taxon>Apocrita</taxon>
        <taxon>Ichneumonoidea</taxon>
        <taxon>Braconidae</taxon>
        <taxon>Aphidiinae</taxon>
        <taxon>Aphidius</taxon>
    </lineage>
</organism>
<feature type="transmembrane region" description="Helical" evidence="1">
    <location>
        <begin position="874"/>
        <end position="899"/>
    </location>
</feature>
<dbReference type="PANTHER" id="PTHR11161:SF72">
    <property type="entry name" value="FI21449P1"/>
    <property type="match status" value="1"/>
</dbReference>
<sequence length="912" mass="105393">MNSPSINLKMRGNFFLLFICYFSINNLQVFADNLKLNYPAYTVASESYILEESNACKRQLDIFKIAVDNKILWSLKMLDSSGQPKPGFIYGNNFWLGSETQCNDLSNRKDFDISPGNIKNNSIYRNINEEYPPFKVNYFAAQFRHNSTIQYHMGLPNDDIMIMGLCLPDICTTKELSELITKIFKDRLLAVNNLYNADYELLNVKNLKDNYDYLFKWNNITVIVFGNYESDILTRIYPAYSISMKSGVLNESSECRKELDTFRDAVDNKKLWGLKMLDASGQSKPGFAYGNNYWLGVKSQCLDFGNRDPFDISINTKNKNLIYQHVHEEFPPFEVNYFSAQFRHNSSMQYHSGTINNEDIIILGLCLPKSCMTIELSNILIEIFQAKILTANHIYDADYHLIQVKNLEDNYDYLYNWKIITILIIVFVTLLLVTTATIYDLAIFENQLKKNDEKTNTKKIPNDNPEEYSLEQKITTSIKLKQNKTSIFIDMLLCFSIYKNTKLLFKANLESKTETIQIFHGLRFISMLWIISIHIASFTSYSIDNLPMTLRILSSINGQIITTNGLFAVDTFFFLSGFLVAYGFYKEEKKKNDNSPTKLTGKLIIAAIIKRFIRLTPAYVMVIGLSFIVFSHFGKTTQFYVGEKLQDNCENYWWRNILYINNFFKNDDMCLSWSWYLPNDMQFFIIAKILTVLSITYFKTCAVIWTCMLMSTAVYSGYLSYSLGLTFTLDMLWDTRDYLYSSPFVRIGPYLIGLAAAYLLVRINNKWNANTITLGLFWIIGIVLSIGVMFFTYDKQISIFQTAIYVGLYRIIWALIIGWIVVASSTNHGGLVNKLLSMEIFIPLGKLTYCAYLINPIIVSTIYLGADVSLHMELFLLVPICLGIIFLTYFAAYILYVLFEIPYIHLFKILNI</sequence>
<evidence type="ECO:0000313" key="4">
    <source>
        <dbReference type="Proteomes" id="UP000639338"/>
    </source>
</evidence>
<evidence type="ECO:0000259" key="2">
    <source>
        <dbReference type="SMART" id="SM00703"/>
    </source>
</evidence>
<evidence type="ECO:0000313" key="3">
    <source>
        <dbReference type="EMBL" id="KAF7998038.1"/>
    </source>
</evidence>
<keyword evidence="1" id="KW-1133">Transmembrane helix</keyword>
<dbReference type="InterPro" id="IPR002656">
    <property type="entry name" value="Acyl_transf_3_dom"/>
</dbReference>
<feature type="transmembrane region" description="Helical" evidence="1">
    <location>
        <begin position="799"/>
        <end position="823"/>
    </location>
</feature>
<feature type="transmembrane region" description="Helical" evidence="1">
    <location>
        <begin position="522"/>
        <end position="543"/>
    </location>
</feature>
<dbReference type="PANTHER" id="PTHR11161">
    <property type="entry name" value="O-ACYLTRANSFERASE"/>
    <property type="match status" value="1"/>
</dbReference>
<name>A0A834Y2E7_APHGI</name>
<dbReference type="AlphaFoldDB" id="A0A834Y2E7"/>
<dbReference type="Proteomes" id="UP000639338">
    <property type="component" value="Unassembled WGS sequence"/>
</dbReference>
<feature type="domain" description="Nose resistant-to-fluoxetine protein N-terminal" evidence="2">
    <location>
        <begin position="53"/>
        <end position="198"/>
    </location>
</feature>
<dbReference type="EMBL" id="JACMRX010000001">
    <property type="protein sequence ID" value="KAF7998038.1"/>
    <property type="molecule type" value="Genomic_DNA"/>
</dbReference>
<feature type="transmembrane region" description="Helical" evidence="1">
    <location>
        <begin position="419"/>
        <end position="444"/>
    </location>
</feature>
<keyword evidence="1" id="KW-0472">Membrane</keyword>
<dbReference type="Pfam" id="PF20146">
    <property type="entry name" value="NRF"/>
    <property type="match status" value="2"/>
</dbReference>
<protein>
    <recommendedName>
        <fullName evidence="2">Nose resistant-to-fluoxetine protein N-terminal domain-containing protein</fullName>
    </recommendedName>
</protein>
<dbReference type="OrthoDB" id="207378at2759"/>
<dbReference type="Pfam" id="PF01757">
    <property type="entry name" value="Acyl_transf_3"/>
    <property type="match status" value="1"/>
</dbReference>
<feature type="transmembrane region" description="Helical" evidence="1">
    <location>
        <begin position="703"/>
        <end position="723"/>
    </location>
</feature>
<dbReference type="InterPro" id="IPR006621">
    <property type="entry name" value="Nose-resist-to-fluoxetine_N"/>
</dbReference>
<feature type="transmembrane region" description="Helical" evidence="1">
    <location>
        <begin position="681"/>
        <end position="698"/>
    </location>
</feature>
<feature type="transmembrane region" description="Helical" evidence="1">
    <location>
        <begin position="563"/>
        <end position="585"/>
    </location>
</feature>
<dbReference type="InterPro" id="IPR052728">
    <property type="entry name" value="O2_lipid_transport_reg"/>
</dbReference>
<feature type="domain" description="Nose resistant-to-fluoxetine protein N-terminal" evidence="2">
    <location>
        <begin position="252"/>
        <end position="398"/>
    </location>
</feature>
<evidence type="ECO:0000256" key="1">
    <source>
        <dbReference type="SAM" id="Phobius"/>
    </source>
</evidence>
<dbReference type="SMART" id="SM00703">
    <property type="entry name" value="NRF"/>
    <property type="match status" value="2"/>
</dbReference>
<gene>
    <name evidence="3" type="ORF">HCN44_009436</name>
</gene>
<keyword evidence="4" id="KW-1185">Reference proteome</keyword>
<feature type="transmembrane region" description="Helical" evidence="1">
    <location>
        <begin position="743"/>
        <end position="761"/>
    </location>
</feature>
<accession>A0A834Y2E7</accession>
<dbReference type="GO" id="GO:0016747">
    <property type="term" value="F:acyltransferase activity, transferring groups other than amino-acyl groups"/>
    <property type="evidence" value="ECO:0007669"/>
    <property type="project" value="InterPro"/>
</dbReference>
<keyword evidence="1" id="KW-0812">Transmembrane</keyword>
<feature type="transmembrane region" description="Helical" evidence="1">
    <location>
        <begin position="612"/>
        <end position="633"/>
    </location>
</feature>